<gene>
    <name evidence="1" type="ORF">N7Z68_22735</name>
</gene>
<dbReference type="EMBL" id="JAOTPO010000027">
    <property type="protein sequence ID" value="MDE5416124.1"/>
    <property type="molecule type" value="Genomic_DNA"/>
</dbReference>
<organism evidence="1 2">
    <name type="scientific">Alkalihalobacterium chitinilyticum</name>
    <dbReference type="NCBI Taxonomy" id="2980103"/>
    <lineage>
        <taxon>Bacteria</taxon>
        <taxon>Bacillati</taxon>
        <taxon>Bacillota</taxon>
        <taxon>Bacilli</taxon>
        <taxon>Bacillales</taxon>
        <taxon>Bacillaceae</taxon>
        <taxon>Alkalihalobacterium</taxon>
    </lineage>
</organism>
<evidence type="ECO:0000313" key="2">
    <source>
        <dbReference type="Proteomes" id="UP001148125"/>
    </source>
</evidence>
<name>A0ABT5VL32_9BACI</name>
<evidence type="ECO:0008006" key="3">
    <source>
        <dbReference type="Google" id="ProtNLM"/>
    </source>
</evidence>
<evidence type="ECO:0000313" key="1">
    <source>
        <dbReference type="EMBL" id="MDE5416124.1"/>
    </source>
</evidence>
<dbReference type="Proteomes" id="UP001148125">
    <property type="component" value="Unassembled WGS sequence"/>
</dbReference>
<proteinExistence type="predicted"/>
<comment type="caution">
    <text evidence="1">The sequence shown here is derived from an EMBL/GenBank/DDBJ whole genome shotgun (WGS) entry which is preliminary data.</text>
</comment>
<protein>
    <recommendedName>
        <fullName evidence="3">DUF4825 domain-containing protein</fullName>
    </recommendedName>
</protein>
<dbReference type="RefSeq" id="WP_275120714.1">
    <property type="nucleotide sequence ID" value="NZ_JAOTPO010000027.1"/>
</dbReference>
<accession>A0ABT5VL32</accession>
<sequence length="161" mass="18387">MKPKLIVWISLIFVILIAVGCQHSEATGQWKLSENEEMVIEQYLTKEVLQPNFGGEMFTTYEILGTDLNASEVYLWALIEEYYQEGGNLEQGTGMSVPMVLHAEKNTQSFKILKHTLPGDGSNYIDDIKTMFPSKLHNKIVDYDVNHISKLIDEMEDKVQD</sequence>
<keyword evidence="2" id="KW-1185">Reference proteome</keyword>
<reference evidence="1" key="1">
    <citation type="submission" date="2024-05" db="EMBL/GenBank/DDBJ databases">
        <title>Alkalihalobacillus sp. strain MEB203 novel alkaliphilic bacterium from Lonar Lake, India.</title>
        <authorList>
            <person name="Joshi A."/>
            <person name="Thite S."/>
            <person name="Mengade P."/>
        </authorList>
    </citation>
    <scope>NUCLEOTIDE SEQUENCE</scope>
    <source>
        <strain evidence="1">MEB 203</strain>
    </source>
</reference>
<dbReference type="PROSITE" id="PS51257">
    <property type="entry name" value="PROKAR_LIPOPROTEIN"/>
    <property type="match status" value="1"/>
</dbReference>